<sequence length="124" mass="13158">MTITDTFLEEITKSINNESYVFPAYLAVASTQVTAIETNATVLSGEFGDRDLLTGSRVTNVVNLSAINSGATITNPDGTNIGSSGLMSVITSGVLLTGVTHSGITQTTNFDIKFEYKITTNRQT</sequence>
<protein>
    <submittedName>
        <fullName evidence="1">Uncharacterized protein</fullName>
    </submittedName>
</protein>
<evidence type="ECO:0000313" key="1">
    <source>
        <dbReference type="EMBL" id="GAF76467.1"/>
    </source>
</evidence>
<comment type="caution">
    <text evidence="1">The sequence shown here is derived from an EMBL/GenBank/DDBJ whole genome shotgun (WGS) entry which is preliminary data.</text>
</comment>
<dbReference type="EMBL" id="BARS01005642">
    <property type="protein sequence ID" value="GAF76467.1"/>
    <property type="molecule type" value="Genomic_DNA"/>
</dbReference>
<name>X0SKU5_9ZZZZ</name>
<proteinExistence type="predicted"/>
<gene>
    <name evidence="1" type="ORF">S01H1_11065</name>
</gene>
<reference evidence="1" key="1">
    <citation type="journal article" date="2014" name="Front. Microbiol.">
        <title>High frequency of phylogenetically diverse reductive dehalogenase-homologous genes in deep subseafloor sedimentary metagenomes.</title>
        <authorList>
            <person name="Kawai M."/>
            <person name="Futagami T."/>
            <person name="Toyoda A."/>
            <person name="Takaki Y."/>
            <person name="Nishi S."/>
            <person name="Hori S."/>
            <person name="Arai W."/>
            <person name="Tsubouchi T."/>
            <person name="Morono Y."/>
            <person name="Uchiyama I."/>
            <person name="Ito T."/>
            <person name="Fujiyama A."/>
            <person name="Inagaki F."/>
            <person name="Takami H."/>
        </authorList>
    </citation>
    <scope>NUCLEOTIDE SEQUENCE</scope>
    <source>
        <strain evidence="1">Expedition CK06-06</strain>
    </source>
</reference>
<dbReference type="AlphaFoldDB" id="X0SKU5"/>
<organism evidence="1">
    <name type="scientific">marine sediment metagenome</name>
    <dbReference type="NCBI Taxonomy" id="412755"/>
    <lineage>
        <taxon>unclassified sequences</taxon>
        <taxon>metagenomes</taxon>
        <taxon>ecological metagenomes</taxon>
    </lineage>
</organism>
<accession>X0SKU5</accession>